<sequence>MPGNLNRREGAPSTLIIRKVTAERTVRQNWESREVALQLKCIDFEKIPALSESPIKKLVFMTVNKAQDDVEGAGHVRRPSANNCLIDGERGAGGAGGGGAPDKQCPPAPARRQRAALSDNVSRLRDSNEANQRTDIGLEADRSRLISAEAGRGGRQHLRVSAGACARPFYH</sequence>
<dbReference type="Proteomes" id="UP000299102">
    <property type="component" value="Unassembled WGS sequence"/>
</dbReference>
<comment type="caution">
    <text evidence="2">The sequence shown here is derived from an EMBL/GenBank/DDBJ whole genome shotgun (WGS) entry which is preliminary data.</text>
</comment>
<evidence type="ECO:0000313" key="3">
    <source>
        <dbReference type="Proteomes" id="UP000299102"/>
    </source>
</evidence>
<keyword evidence="3" id="KW-1185">Reference proteome</keyword>
<organism evidence="2 3">
    <name type="scientific">Eumeta variegata</name>
    <name type="common">Bagworm moth</name>
    <name type="synonym">Eumeta japonica</name>
    <dbReference type="NCBI Taxonomy" id="151549"/>
    <lineage>
        <taxon>Eukaryota</taxon>
        <taxon>Metazoa</taxon>
        <taxon>Ecdysozoa</taxon>
        <taxon>Arthropoda</taxon>
        <taxon>Hexapoda</taxon>
        <taxon>Insecta</taxon>
        <taxon>Pterygota</taxon>
        <taxon>Neoptera</taxon>
        <taxon>Endopterygota</taxon>
        <taxon>Lepidoptera</taxon>
        <taxon>Glossata</taxon>
        <taxon>Ditrysia</taxon>
        <taxon>Tineoidea</taxon>
        <taxon>Psychidae</taxon>
        <taxon>Oiketicinae</taxon>
        <taxon>Eumeta</taxon>
    </lineage>
</organism>
<reference evidence="2 3" key="1">
    <citation type="journal article" date="2019" name="Commun. Biol.">
        <title>The bagworm genome reveals a unique fibroin gene that provides high tensile strength.</title>
        <authorList>
            <person name="Kono N."/>
            <person name="Nakamura H."/>
            <person name="Ohtoshi R."/>
            <person name="Tomita M."/>
            <person name="Numata K."/>
            <person name="Arakawa K."/>
        </authorList>
    </citation>
    <scope>NUCLEOTIDE SEQUENCE [LARGE SCALE GENOMIC DNA]</scope>
</reference>
<name>A0A4C1W520_EUMVA</name>
<gene>
    <name evidence="2" type="ORF">EVAR_26548_1</name>
</gene>
<accession>A0A4C1W520</accession>
<evidence type="ECO:0000313" key="2">
    <source>
        <dbReference type="EMBL" id="GBP46103.1"/>
    </source>
</evidence>
<proteinExistence type="predicted"/>
<feature type="region of interest" description="Disordered" evidence="1">
    <location>
        <begin position="72"/>
        <end position="111"/>
    </location>
</feature>
<evidence type="ECO:0000256" key="1">
    <source>
        <dbReference type="SAM" id="MobiDB-lite"/>
    </source>
</evidence>
<dbReference type="AlphaFoldDB" id="A0A4C1W520"/>
<feature type="compositionally biased region" description="Gly residues" evidence="1">
    <location>
        <begin position="91"/>
        <end position="100"/>
    </location>
</feature>
<protein>
    <submittedName>
        <fullName evidence="2">Uncharacterized protein</fullName>
    </submittedName>
</protein>
<dbReference type="EMBL" id="BGZK01000477">
    <property type="protein sequence ID" value="GBP46103.1"/>
    <property type="molecule type" value="Genomic_DNA"/>
</dbReference>